<dbReference type="SUPFAM" id="SSF88723">
    <property type="entry name" value="PIN domain-like"/>
    <property type="match status" value="1"/>
</dbReference>
<feature type="domain" description="PIN" evidence="1">
    <location>
        <begin position="2"/>
        <end position="87"/>
    </location>
</feature>
<dbReference type="KEGG" id="cpb:Cphamn1_1054"/>
<reference evidence="2" key="1">
    <citation type="submission" date="2008-06" db="EMBL/GenBank/DDBJ databases">
        <title>Complete sequence of Chlorobium phaeobacteroides BS1.</title>
        <authorList>
            <consortium name="US DOE Joint Genome Institute"/>
            <person name="Lucas S."/>
            <person name="Copeland A."/>
            <person name="Lapidus A."/>
            <person name="Glavina del Rio T."/>
            <person name="Dalin E."/>
            <person name="Tice H."/>
            <person name="Bruce D."/>
            <person name="Goodwin L."/>
            <person name="Pitluck S."/>
            <person name="Schmutz J."/>
            <person name="Larimer F."/>
            <person name="Land M."/>
            <person name="Hauser L."/>
            <person name="Kyrpides N."/>
            <person name="Ovchinnikova G."/>
            <person name="Li T."/>
            <person name="Liu Z."/>
            <person name="Zhao F."/>
            <person name="Overmann J."/>
            <person name="Bryant D.A."/>
            <person name="Richardson P."/>
        </authorList>
    </citation>
    <scope>NUCLEOTIDE SEQUENCE [LARGE SCALE GENOMIC DNA]</scope>
    <source>
        <strain evidence="2">BS1</strain>
    </source>
</reference>
<evidence type="ECO:0000259" key="1">
    <source>
        <dbReference type="Pfam" id="PF13470"/>
    </source>
</evidence>
<dbReference type="NCBIfam" id="TIGR00305">
    <property type="entry name" value="putative toxin-antitoxin system toxin component, PIN family"/>
    <property type="match status" value="1"/>
</dbReference>
<organism evidence="2">
    <name type="scientific">Chlorobium phaeobacteroides (strain BS1)</name>
    <dbReference type="NCBI Taxonomy" id="331678"/>
    <lineage>
        <taxon>Bacteria</taxon>
        <taxon>Pseudomonadati</taxon>
        <taxon>Chlorobiota</taxon>
        <taxon>Chlorobiia</taxon>
        <taxon>Chlorobiales</taxon>
        <taxon>Chlorobiaceae</taxon>
        <taxon>Chlorobium/Pelodictyon group</taxon>
        <taxon>Chlorobium</taxon>
    </lineage>
</organism>
<gene>
    <name evidence="2" type="ordered locus">Cphamn1_1054</name>
</gene>
<dbReference type="PANTHER" id="PTHR34610">
    <property type="entry name" value="SSL7007 PROTEIN"/>
    <property type="match status" value="1"/>
</dbReference>
<accession>B3EQG2</accession>
<dbReference type="InterPro" id="IPR002716">
    <property type="entry name" value="PIN_dom"/>
</dbReference>
<dbReference type="STRING" id="331678.Cphamn1_1054"/>
<dbReference type="AlphaFoldDB" id="B3EQG2"/>
<evidence type="ECO:0000313" key="2">
    <source>
        <dbReference type="EMBL" id="ACE03995.1"/>
    </source>
</evidence>
<protein>
    <recommendedName>
        <fullName evidence="1">PIN domain-containing protein</fullName>
    </recommendedName>
</protein>
<dbReference type="PANTHER" id="PTHR34610:SF3">
    <property type="entry name" value="SSL7007 PROTEIN"/>
    <property type="match status" value="1"/>
</dbReference>
<dbReference type="EMBL" id="CP001101">
    <property type="protein sequence ID" value="ACE03995.1"/>
    <property type="molecule type" value="Genomic_DNA"/>
</dbReference>
<dbReference type="HOGENOM" id="CLU_2435502_0_0_10"/>
<name>B3EQG2_CHLPB</name>
<sequence length="90" mass="10171">MKIVCDSNILISGILFGGKPREILHLCSSGSVVNSISTDILKEVEEVLLRPKFDLNEKRVYEIIRLFRDTFKLVNPEKRLSVVTADPLSI</sequence>
<proteinExistence type="predicted"/>
<dbReference type="InterPro" id="IPR029060">
    <property type="entry name" value="PIN-like_dom_sf"/>
</dbReference>
<dbReference type="InterPro" id="IPR002850">
    <property type="entry name" value="PIN_toxin-like"/>
</dbReference>
<dbReference type="OrthoDB" id="595154at2"/>
<dbReference type="Pfam" id="PF13470">
    <property type="entry name" value="PIN_3"/>
    <property type="match status" value="1"/>
</dbReference>